<organism evidence="2 3">
    <name type="scientific">Mycolicibacillus koreensis</name>
    <dbReference type="NCBI Taxonomy" id="1069220"/>
    <lineage>
        <taxon>Bacteria</taxon>
        <taxon>Bacillati</taxon>
        <taxon>Actinomycetota</taxon>
        <taxon>Actinomycetes</taxon>
        <taxon>Mycobacteriales</taxon>
        <taxon>Mycobacteriaceae</taxon>
        <taxon>Mycolicibacillus</taxon>
    </lineage>
</organism>
<name>A0A7I7SFR8_9MYCO</name>
<comment type="caution">
    <text evidence="2">The sequence shown here is derived from an EMBL/GenBank/DDBJ whole genome shotgun (WGS) entry which is preliminary data.</text>
</comment>
<dbReference type="RefSeq" id="WP_085305746.1">
    <property type="nucleotide sequence ID" value="NZ_AP022594.1"/>
</dbReference>
<protein>
    <submittedName>
        <fullName evidence="2">Uncharacterized protein</fullName>
    </submittedName>
</protein>
<proteinExistence type="predicted"/>
<feature type="region of interest" description="Disordered" evidence="1">
    <location>
        <begin position="1"/>
        <end position="62"/>
    </location>
</feature>
<sequence>MTELFPSDSDGDIAEQAAPVDDSDEVDDVPTGDFVGTIEANPADVYEQHQVVPFDDEDRLEE</sequence>
<evidence type="ECO:0000313" key="3">
    <source>
        <dbReference type="Proteomes" id="UP000193577"/>
    </source>
</evidence>
<gene>
    <name evidence="2" type="ORF">B8W67_19300</name>
</gene>
<reference evidence="2 3" key="1">
    <citation type="submission" date="2017-04" db="EMBL/GenBank/DDBJ databases">
        <title>The new phylogeny of genus Mycobacterium.</title>
        <authorList>
            <person name="Tortoli E."/>
            <person name="Trovato A."/>
            <person name="Cirillo D.M."/>
        </authorList>
    </citation>
    <scope>NUCLEOTIDE SEQUENCE [LARGE SCALE GENOMIC DNA]</scope>
    <source>
        <strain evidence="2 3">KCTC 19819</strain>
    </source>
</reference>
<keyword evidence="3" id="KW-1185">Reference proteome</keyword>
<feature type="compositionally biased region" description="Acidic residues" evidence="1">
    <location>
        <begin position="21"/>
        <end position="30"/>
    </location>
</feature>
<evidence type="ECO:0000256" key="1">
    <source>
        <dbReference type="SAM" id="MobiDB-lite"/>
    </source>
</evidence>
<dbReference type="AlphaFoldDB" id="A0A7I7SFR8"/>
<dbReference type="EMBL" id="NCXO01000074">
    <property type="protein sequence ID" value="OSC24888.1"/>
    <property type="molecule type" value="Genomic_DNA"/>
</dbReference>
<accession>A0A7I7SFR8</accession>
<evidence type="ECO:0000313" key="2">
    <source>
        <dbReference type="EMBL" id="OSC24888.1"/>
    </source>
</evidence>
<dbReference type="Proteomes" id="UP000193577">
    <property type="component" value="Unassembled WGS sequence"/>
</dbReference>